<feature type="compositionally biased region" description="Acidic residues" evidence="1">
    <location>
        <begin position="57"/>
        <end position="66"/>
    </location>
</feature>
<dbReference type="RefSeq" id="WP_310033049.1">
    <property type="nucleotide sequence ID" value="NZ_JAVDRL010000009.1"/>
</dbReference>
<keyword evidence="3" id="KW-1185">Reference proteome</keyword>
<accession>A0ABU1N262</accession>
<dbReference type="Proteomes" id="UP001262754">
    <property type="component" value="Unassembled WGS sequence"/>
</dbReference>
<feature type="compositionally biased region" description="Polar residues" evidence="1">
    <location>
        <begin position="1"/>
        <end position="14"/>
    </location>
</feature>
<protein>
    <recommendedName>
        <fullName evidence="4">Type III secretion system (T3SS) protein HpaP</fullName>
    </recommendedName>
</protein>
<proteinExistence type="predicted"/>
<evidence type="ECO:0000313" key="2">
    <source>
        <dbReference type="EMBL" id="MDR6532527.1"/>
    </source>
</evidence>
<evidence type="ECO:0000313" key="3">
    <source>
        <dbReference type="Proteomes" id="UP001262754"/>
    </source>
</evidence>
<comment type="caution">
    <text evidence="2">The sequence shown here is derived from an EMBL/GenBank/DDBJ whole genome shotgun (WGS) entry which is preliminary data.</text>
</comment>
<feature type="region of interest" description="Disordered" evidence="1">
    <location>
        <begin position="1"/>
        <end position="71"/>
    </location>
</feature>
<reference evidence="2 3" key="1">
    <citation type="submission" date="2023-07" db="EMBL/GenBank/DDBJ databases">
        <title>Sorghum-associated microbial communities from plants grown in Nebraska, USA.</title>
        <authorList>
            <person name="Schachtman D."/>
        </authorList>
    </citation>
    <scope>NUCLEOTIDE SEQUENCE [LARGE SCALE GENOMIC DNA]</scope>
    <source>
        <strain evidence="2 3">DS2154</strain>
    </source>
</reference>
<dbReference type="EMBL" id="JAVDRL010000009">
    <property type="protein sequence ID" value="MDR6532527.1"/>
    <property type="molecule type" value="Genomic_DNA"/>
</dbReference>
<evidence type="ECO:0000256" key="1">
    <source>
        <dbReference type="SAM" id="MobiDB-lite"/>
    </source>
</evidence>
<sequence>MTTTRDVSTAERPTTPQPRPTSEPATPWRGGEFHAALQQAAERHAPLARQPSRAEREDEDRTEDGADLAALFGPAHDFKGADAATTDKAPVDGVGTPGAAAHGAAEPVVIQLPAGATSAEIEAFAAAMEKAWLAAGGNASKGVAMGLADRGSPLTGLGLARGADGSLSLTLAAHPNATPEVTKALEALRKRLEVRGLTLADLQVEADDGDFERLIPKVR</sequence>
<evidence type="ECO:0008006" key="4">
    <source>
        <dbReference type="Google" id="ProtNLM"/>
    </source>
</evidence>
<name>A0ABU1N262_9CAUL</name>
<gene>
    <name evidence="2" type="ORF">J2800_003285</name>
</gene>
<organism evidence="2 3">
    <name type="scientific">Caulobacter rhizosphaerae</name>
    <dbReference type="NCBI Taxonomy" id="2010972"/>
    <lineage>
        <taxon>Bacteria</taxon>
        <taxon>Pseudomonadati</taxon>
        <taxon>Pseudomonadota</taxon>
        <taxon>Alphaproteobacteria</taxon>
        <taxon>Caulobacterales</taxon>
        <taxon>Caulobacteraceae</taxon>
        <taxon>Caulobacter</taxon>
    </lineage>
</organism>